<feature type="non-terminal residue" evidence="2">
    <location>
        <position position="217"/>
    </location>
</feature>
<proteinExistence type="predicted"/>
<dbReference type="InterPro" id="IPR025476">
    <property type="entry name" value="Helitron_helicase-like"/>
</dbReference>
<accession>A0A1C7MYA6</accession>
<evidence type="ECO:0000259" key="1">
    <source>
        <dbReference type="Pfam" id="PF14214"/>
    </source>
</evidence>
<dbReference type="Pfam" id="PF14214">
    <property type="entry name" value="Helitron_like_N"/>
    <property type="match status" value="1"/>
</dbReference>
<dbReference type="InParanoid" id="A0A1C7MYA6"/>
<evidence type="ECO:0000313" key="2">
    <source>
        <dbReference type="EMBL" id="OBZ81389.1"/>
    </source>
</evidence>
<protein>
    <recommendedName>
        <fullName evidence="1">Helitron helicase-like domain-containing protein</fullName>
    </recommendedName>
</protein>
<name>A0A1C7MYA6_9FUNG</name>
<dbReference type="AlphaFoldDB" id="A0A1C7MYA6"/>
<gene>
    <name evidence="2" type="ORF">A0J61_10561</name>
</gene>
<dbReference type="PANTHER" id="PTHR10492">
    <property type="match status" value="1"/>
</dbReference>
<dbReference type="EMBL" id="LUGH01001236">
    <property type="protein sequence ID" value="OBZ81389.1"/>
    <property type="molecule type" value="Genomic_DNA"/>
</dbReference>
<dbReference type="PANTHER" id="PTHR10492:SF57">
    <property type="entry name" value="ATP-DEPENDENT DNA HELICASE"/>
    <property type="match status" value="1"/>
</dbReference>
<dbReference type="Proteomes" id="UP000093000">
    <property type="component" value="Unassembled WGS sequence"/>
</dbReference>
<comment type="caution">
    <text evidence="2">The sequence shown here is derived from an EMBL/GenBank/DDBJ whole genome shotgun (WGS) entry which is preliminary data.</text>
</comment>
<sequence length="217" mass="25327">MHQNYQDAMSIVRRFGKPDLFITITCNPAWPEIQRELQHGQKASDHPNLCARVFNLKLDRILEEITKGYVFDPSIYPLAHETVTKSIVKTITGNQRLIIDNRWAVPHNLYLCTKFSAHINVESCASIDAIKYIFKYVNKGHDRASVTLEEKNEIKLYFDAKYVSAPEARWTLFHYHLDKEYPTHQCLQVHLEDEQTIYFDEQEEISSVVQRAAVQET</sequence>
<reference evidence="2 3" key="1">
    <citation type="submission" date="2016-03" db="EMBL/GenBank/DDBJ databases">
        <title>Choanephora cucurbitarum.</title>
        <authorList>
            <person name="Min B."/>
            <person name="Park H."/>
            <person name="Park J.-H."/>
            <person name="Shin H.-D."/>
            <person name="Choi I.-G."/>
        </authorList>
    </citation>
    <scope>NUCLEOTIDE SEQUENCE [LARGE SCALE GENOMIC DNA]</scope>
    <source>
        <strain evidence="2 3">KUS-F28377</strain>
    </source>
</reference>
<dbReference type="OrthoDB" id="2447728at2759"/>
<feature type="domain" description="Helitron helicase-like" evidence="1">
    <location>
        <begin position="1"/>
        <end position="71"/>
    </location>
</feature>
<keyword evidence="3" id="KW-1185">Reference proteome</keyword>
<evidence type="ECO:0000313" key="3">
    <source>
        <dbReference type="Proteomes" id="UP000093000"/>
    </source>
</evidence>
<dbReference type="STRING" id="101091.A0A1C7MYA6"/>
<organism evidence="2 3">
    <name type="scientific">Choanephora cucurbitarum</name>
    <dbReference type="NCBI Taxonomy" id="101091"/>
    <lineage>
        <taxon>Eukaryota</taxon>
        <taxon>Fungi</taxon>
        <taxon>Fungi incertae sedis</taxon>
        <taxon>Mucoromycota</taxon>
        <taxon>Mucoromycotina</taxon>
        <taxon>Mucoromycetes</taxon>
        <taxon>Mucorales</taxon>
        <taxon>Mucorineae</taxon>
        <taxon>Choanephoraceae</taxon>
        <taxon>Choanephoroideae</taxon>
        <taxon>Choanephora</taxon>
    </lineage>
</organism>